<keyword evidence="1" id="KW-0812">Transmembrane</keyword>
<evidence type="ECO:0000313" key="3">
    <source>
        <dbReference type="EMBL" id="KKN11964.1"/>
    </source>
</evidence>
<comment type="caution">
    <text evidence="3">The sequence shown here is derived from an EMBL/GenBank/DDBJ whole genome shotgun (WGS) entry which is preliminary data.</text>
</comment>
<dbReference type="PANTHER" id="PTHR43255">
    <property type="entry name" value="IRON-SULFUR-BINDING OXIDOREDUCTASE FADF-RELATED-RELATED"/>
    <property type="match status" value="1"/>
</dbReference>
<feature type="domain" description="4Fe-4S ferredoxin-type" evidence="2">
    <location>
        <begin position="243"/>
        <end position="274"/>
    </location>
</feature>
<name>A0A0F9N1W5_9ZZZZ</name>
<feature type="transmembrane region" description="Helical" evidence="1">
    <location>
        <begin position="33"/>
        <end position="56"/>
    </location>
</feature>
<feature type="transmembrane region" description="Helical" evidence="1">
    <location>
        <begin position="7"/>
        <end position="27"/>
    </location>
</feature>
<proteinExistence type="predicted"/>
<keyword evidence="1" id="KW-0472">Membrane</keyword>
<feature type="transmembrane region" description="Helical" evidence="1">
    <location>
        <begin position="77"/>
        <end position="97"/>
    </location>
</feature>
<dbReference type="InterPro" id="IPR009051">
    <property type="entry name" value="Helical_ferredxn"/>
</dbReference>
<dbReference type="PROSITE" id="PS00198">
    <property type="entry name" value="4FE4S_FER_1"/>
    <property type="match status" value="1"/>
</dbReference>
<dbReference type="EMBL" id="LAZR01004082">
    <property type="protein sequence ID" value="KKN11964.1"/>
    <property type="molecule type" value="Genomic_DNA"/>
</dbReference>
<feature type="transmembrane region" description="Helical" evidence="1">
    <location>
        <begin position="182"/>
        <end position="201"/>
    </location>
</feature>
<evidence type="ECO:0000256" key="1">
    <source>
        <dbReference type="SAM" id="Phobius"/>
    </source>
</evidence>
<dbReference type="GO" id="GO:0051536">
    <property type="term" value="F:iron-sulfur cluster binding"/>
    <property type="evidence" value="ECO:0007669"/>
    <property type="project" value="InterPro"/>
</dbReference>
<dbReference type="GO" id="GO:0005886">
    <property type="term" value="C:plasma membrane"/>
    <property type="evidence" value="ECO:0007669"/>
    <property type="project" value="TreeGrafter"/>
</dbReference>
<sequence length="422" mass="48460">MASKAKQVLLLLIYFLSPIITSIIYLFENSSINLVHLVASVLGIFSFIWMCFNIIMMAKISLIEKNSSLEWILKYHTTTAITALSFGFVHALTLVLMRRNYEYSQLITGFIGSIILLSLMILATIFMSNRLISNKIIRNLRASAIEKNFKYNINKILHNLTITAVFVIFMHTLISYPSRNSIIMRGVYFMFFDITFIGWVYHKFVRKLRLETDPYMHRKAPWDTKVEIIPWLYQGTNVDWALQLVKQNPSLYPCLQCGTCTSNCPVSNYTKGGYNSRRLIQCILKGLKDKITIGMDPNVWQCTQCYTCVENCPQHVELPDIIIFLRNKLAEQKKAPDGFLSEAEIVYNNGVSIPLQNAVIRRRKMLGLPLIPKYDIQEIQDIMDMAGLKDLVTKNVVVVKEDLDTKYKLEEKSGVEPYIGSS</sequence>
<dbReference type="PROSITE" id="PS51379">
    <property type="entry name" value="4FE4S_FER_2"/>
    <property type="match status" value="2"/>
</dbReference>
<dbReference type="Pfam" id="PF13183">
    <property type="entry name" value="Fer4_8"/>
    <property type="match status" value="1"/>
</dbReference>
<protein>
    <recommendedName>
        <fullName evidence="2">4Fe-4S ferredoxin-type domain-containing protein</fullName>
    </recommendedName>
</protein>
<evidence type="ECO:0000259" key="2">
    <source>
        <dbReference type="PROSITE" id="PS51379"/>
    </source>
</evidence>
<organism evidence="3">
    <name type="scientific">marine sediment metagenome</name>
    <dbReference type="NCBI Taxonomy" id="412755"/>
    <lineage>
        <taxon>unclassified sequences</taxon>
        <taxon>metagenomes</taxon>
        <taxon>ecological metagenomes</taxon>
    </lineage>
</organism>
<feature type="transmembrane region" description="Helical" evidence="1">
    <location>
        <begin position="156"/>
        <end position="176"/>
    </location>
</feature>
<dbReference type="InterPro" id="IPR051460">
    <property type="entry name" value="HdrC_iron-sulfur_subunit"/>
</dbReference>
<feature type="transmembrane region" description="Helical" evidence="1">
    <location>
        <begin position="103"/>
        <end position="128"/>
    </location>
</feature>
<reference evidence="3" key="1">
    <citation type="journal article" date="2015" name="Nature">
        <title>Complex archaea that bridge the gap between prokaryotes and eukaryotes.</title>
        <authorList>
            <person name="Spang A."/>
            <person name="Saw J.H."/>
            <person name="Jorgensen S.L."/>
            <person name="Zaremba-Niedzwiedzka K."/>
            <person name="Martijn J."/>
            <person name="Lind A.E."/>
            <person name="van Eijk R."/>
            <person name="Schleper C."/>
            <person name="Guy L."/>
            <person name="Ettema T.J."/>
        </authorList>
    </citation>
    <scope>NUCLEOTIDE SEQUENCE</scope>
</reference>
<dbReference type="AlphaFoldDB" id="A0A0F9N1W5"/>
<gene>
    <name evidence="3" type="ORF">LCGC14_1021270</name>
</gene>
<dbReference type="InterPro" id="IPR017896">
    <property type="entry name" value="4Fe4S_Fe-S-bd"/>
</dbReference>
<feature type="domain" description="4Fe-4S ferredoxin-type" evidence="2">
    <location>
        <begin position="291"/>
        <end position="321"/>
    </location>
</feature>
<dbReference type="Gene3D" id="1.10.1060.10">
    <property type="entry name" value="Alpha-helical ferredoxin"/>
    <property type="match status" value="1"/>
</dbReference>
<dbReference type="SUPFAM" id="SSF46548">
    <property type="entry name" value="alpha-helical ferredoxin"/>
    <property type="match status" value="1"/>
</dbReference>
<accession>A0A0F9N1W5</accession>
<dbReference type="InterPro" id="IPR017900">
    <property type="entry name" value="4Fe4S_Fe_S_CS"/>
</dbReference>
<dbReference type="PANTHER" id="PTHR43255:SF2">
    <property type="entry name" value="HETERODISULFIDE REDUCTASE RELATED PROTEIN"/>
    <property type="match status" value="1"/>
</dbReference>
<keyword evidence="1" id="KW-1133">Transmembrane helix</keyword>